<proteinExistence type="inferred from homology"/>
<gene>
    <name evidence="7" type="primary">ped</name>
    <name evidence="7" type="ORF">BIN_B_01865</name>
</gene>
<evidence type="ECO:0000313" key="7">
    <source>
        <dbReference type="EMBL" id="VTO99354.1"/>
    </source>
</evidence>
<evidence type="ECO:0000256" key="2">
    <source>
        <dbReference type="ARBA" id="ARBA00006484"/>
    </source>
</evidence>
<name>A0A653EPA1_MYCKA</name>
<dbReference type="InterPro" id="IPR050259">
    <property type="entry name" value="SDR"/>
</dbReference>
<dbReference type="InterPro" id="IPR036291">
    <property type="entry name" value="NAD(P)-bd_dom_sf"/>
</dbReference>
<keyword evidence="3" id="KW-0964">Secreted</keyword>
<organism evidence="7">
    <name type="scientific">Mycobacterium kansasii</name>
    <dbReference type="NCBI Taxonomy" id="1768"/>
    <lineage>
        <taxon>Bacteria</taxon>
        <taxon>Bacillati</taxon>
        <taxon>Actinomycetota</taxon>
        <taxon>Actinomycetes</taxon>
        <taxon>Mycobacteriales</taxon>
        <taxon>Mycobacteriaceae</taxon>
        <taxon>Mycobacterium</taxon>
    </lineage>
</organism>
<sequence>MGIHALTGRCAGLIALVTGTSRGLGKAIAQRLAAEGAAVALTARTMDPDPKYRGCLRETLAQITSDGGAAIAVAADLSKTEERERLFAEVVDRLGAPDILVNNAAVTFLRPLDEFPERRVRLMMEMHVLAPLHLTQLAIPAMRERRRGWVLNVTSVGADLPGGPPFDDFDRSAGFGIYGTVKAALNRLTKSLAAELYDDGIAVNAAAPSKPVATPGAGRLDLAKSDTEDIELIVQTALELCTGDPKSLTGRIAHTQPFLRELGWLS</sequence>
<evidence type="ECO:0000256" key="5">
    <source>
        <dbReference type="ARBA" id="ARBA00047400"/>
    </source>
</evidence>
<evidence type="ECO:0000256" key="1">
    <source>
        <dbReference type="ARBA" id="ARBA00004191"/>
    </source>
</evidence>
<protein>
    <recommendedName>
        <fullName evidence="4">3-oxoacyl-[acyl-carrier-protein] reductase MabA</fullName>
    </recommendedName>
</protein>
<comment type="catalytic activity">
    <reaction evidence="5">
        <text>a (3R)-hydroxyacyl-[ACP] + NADP(+) = a 3-oxoacyl-[ACP] + NADPH + H(+)</text>
        <dbReference type="Rhea" id="RHEA:17397"/>
        <dbReference type="Rhea" id="RHEA-COMP:9916"/>
        <dbReference type="Rhea" id="RHEA-COMP:9945"/>
        <dbReference type="ChEBI" id="CHEBI:15378"/>
        <dbReference type="ChEBI" id="CHEBI:57783"/>
        <dbReference type="ChEBI" id="CHEBI:58349"/>
        <dbReference type="ChEBI" id="CHEBI:78776"/>
        <dbReference type="ChEBI" id="CHEBI:78827"/>
        <dbReference type="EC" id="1.1.1.100"/>
    </reaction>
    <physiologicalReaction direction="right-to-left" evidence="5">
        <dbReference type="Rhea" id="RHEA:17399"/>
    </physiologicalReaction>
</comment>
<dbReference type="AlphaFoldDB" id="A0A653EPA1"/>
<keyword evidence="3" id="KW-0134">Cell wall</keyword>
<evidence type="ECO:0000256" key="4">
    <source>
        <dbReference type="ARBA" id="ARBA00040781"/>
    </source>
</evidence>
<dbReference type="PRINTS" id="PR00080">
    <property type="entry name" value="SDRFAMILY"/>
</dbReference>
<dbReference type="PANTHER" id="PTHR42879">
    <property type="entry name" value="3-OXOACYL-(ACYL-CARRIER-PROTEIN) REDUCTASE"/>
    <property type="match status" value="1"/>
</dbReference>
<evidence type="ECO:0000256" key="6">
    <source>
        <dbReference type="RuleBase" id="RU000363"/>
    </source>
</evidence>
<dbReference type="GO" id="GO:0004316">
    <property type="term" value="F:3-oxoacyl-[acyl-carrier-protein] reductase (NADPH) activity"/>
    <property type="evidence" value="ECO:0007669"/>
    <property type="project" value="UniProtKB-EC"/>
</dbReference>
<comment type="subcellular location">
    <subcellularLocation>
        <location evidence="1">Secreted</location>
        <location evidence="1">Cell wall</location>
    </subcellularLocation>
</comment>
<dbReference type="Gene3D" id="3.40.50.720">
    <property type="entry name" value="NAD(P)-binding Rossmann-like Domain"/>
    <property type="match status" value="1"/>
</dbReference>
<comment type="similarity">
    <text evidence="2 6">Belongs to the short-chain dehydrogenases/reductases (SDR) family.</text>
</comment>
<accession>A0A653EPA1</accession>
<dbReference type="EMBL" id="LR589279">
    <property type="protein sequence ID" value="VTO99354.1"/>
    <property type="molecule type" value="Genomic_DNA"/>
</dbReference>
<dbReference type="PRINTS" id="PR00081">
    <property type="entry name" value="GDHRDH"/>
</dbReference>
<dbReference type="SUPFAM" id="SSF51735">
    <property type="entry name" value="NAD(P)-binding Rossmann-fold domains"/>
    <property type="match status" value="1"/>
</dbReference>
<dbReference type="CDD" id="cd05233">
    <property type="entry name" value="SDR_c"/>
    <property type="match status" value="1"/>
</dbReference>
<evidence type="ECO:0000256" key="3">
    <source>
        <dbReference type="ARBA" id="ARBA00022512"/>
    </source>
</evidence>
<dbReference type="InterPro" id="IPR002347">
    <property type="entry name" value="SDR_fam"/>
</dbReference>
<dbReference type="Pfam" id="PF00106">
    <property type="entry name" value="adh_short"/>
    <property type="match status" value="1"/>
</dbReference>
<reference evidence="7" key="1">
    <citation type="submission" date="2019-05" db="EMBL/GenBank/DDBJ databases">
        <authorList>
            <person name="Naeem R."/>
            <person name="Antony C."/>
            <person name="Guan Q."/>
        </authorList>
    </citation>
    <scope>NUCLEOTIDE SEQUENCE</scope>
    <source>
        <strain evidence="7">3</strain>
    </source>
</reference>